<evidence type="ECO:0000313" key="2">
    <source>
        <dbReference type="EMBL" id="SDS17260.1"/>
    </source>
</evidence>
<accession>A0A1H1Q1I5</accession>
<keyword evidence="1" id="KW-1133">Transmembrane helix</keyword>
<dbReference type="STRING" id="629680.SAMN04489751_1398"/>
<evidence type="ECO:0000256" key="1">
    <source>
        <dbReference type="SAM" id="Phobius"/>
    </source>
</evidence>
<sequence>MNSMQTLLATVRRREANLNVTLGVQRVLQLLVMLAAVAFVLHLTAIQHSSHLSHGDHAGSAFDVHAESSAETPTATSSVFDESAPDSPLATAFDVGHEFECDESSALRGDTTLIAPEPALPCLQVAPPIELTYPLPDFSDQVRRAPDLVCELCVQRI</sequence>
<gene>
    <name evidence="2" type="ORF">SAMN04489751_1398</name>
</gene>
<feature type="transmembrane region" description="Helical" evidence="1">
    <location>
        <begin position="27"/>
        <end position="46"/>
    </location>
</feature>
<dbReference type="RefSeq" id="WP_092104318.1">
    <property type="nucleotide sequence ID" value="NZ_LT629739.1"/>
</dbReference>
<keyword evidence="1" id="KW-0812">Transmembrane</keyword>
<proteinExistence type="predicted"/>
<name>A0A1H1Q1I5_BRESA</name>
<dbReference type="AlphaFoldDB" id="A0A1H1Q1I5"/>
<keyword evidence="3" id="KW-1185">Reference proteome</keyword>
<dbReference type="Proteomes" id="UP000199700">
    <property type="component" value="Chromosome"/>
</dbReference>
<evidence type="ECO:0000313" key="3">
    <source>
        <dbReference type="Proteomes" id="UP000199700"/>
    </source>
</evidence>
<protein>
    <submittedName>
        <fullName evidence="2">Uncharacterized protein</fullName>
    </submittedName>
</protein>
<reference evidence="2" key="1">
    <citation type="submission" date="2016-10" db="EMBL/GenBank/DDBJ databases">
        <authorList>
            <person name="Varghese N."/>
            <person name="Submissions S."/>
        </authorList>
    </citation>
    <scope>NUCLEOTIDE SEQUENCE [LARGE SCALE GENOMIC DNA]</scope>
    <source>
        <strain evidence="2">DSM 22082</strain>
    </source>
</reference>
<organism evidence="2 3">
    <name type="scientific">Brevibacterium sandarakinum</name>
    <dbReference type="NCBI Taxonomy" id="629680"/>
    <lineage>
        <taxon>Bacteria</taxon>
        <taxon>Bacillati</taxon>
        <taxon>Actinomycetota</taxon>
        <taxon>Actinomycetes</taxon>
        <taxon>Micrococcales</taxon>
        <taxon>Brevibacteriaceae</taxon>
        <taxon>Brevibacterium</taxon>
    </lineage>
</organism>
<keyword evidence="1" id="KW-0472">Membrane</keyword>
<dbReference type="EMBL" id="LT629739">
    <property type="protein sequence ID" value="SDS17260.1"/>
    <property type="molecule type" value="Genomic_DNA"/>
</dbReference>